<comment type="caution">
    <text evidence="1">The sequence shown here is derived from an EMBL/GenBank/DDBJ whole genome shotgun (WGS) entry which is preliminary data.</text>
</comment>
<evidence type="ECO:0000313" key="2">
    <source>
        <dbReference type="Proteomes" id="UP000286415"/>
    </source>
</evidence>
<proteinExistence type="predicted"/>
<accession>A0A8T1MRL3</accession>
<name>A0A8T1MRL3_CLOSI</name>
<keyword evidence="2" id="KW-1185">Reference proteome</keyword>
<reference evidence="1 2" key="2">
    <citation type="journal article" date="2021" name="Genomics">
        <title>High-quality reference genome for Clonorchis sinensis.</title>
        <authorList>
            <person name="Young N.D."/>
            <person name="Stroehlein A.J."/>
            <person name="Kinkar L."/>
            <person name="Wang T."/>
            <person name="Sohn W.M."/>
            <person name="Chang B.C.H."/>
            <person name="Kaur P."/>
            <person name="Weisz D."/>
            <person name="Dudchenko O."/>
            <person name="Aiden E.L."/>
            <person name="Korhonen P.K."/>
            <person name="Gasser R.B."/>
        </authorList>
    </citation>
    <scope>NUCLEOTIDE SEQUENCE [LARGE SCALE GENOMIC DNA]</scope>
    <source>
        <strain evidence="1">Cs-k2</strain>
    </source>
</reference>
<dbReference type="EMBL" id="NIRI02000042">
    <property type="protein sequence ID" value="KAG5451813.1"/>
    <property type="molecule type" value="Genomic_DNA"/>
</dbReference>
<evidence type="ECO:0000313" key="1">
    <source>
        <dbReference type="EMBL" id="KAG5451813.1"/>
    </source>
</evidence>
<reference evidence="1 2" key="1">
    <citation type="journal article" date="2018" name="Biotechnol. Adv.">
        <title>Improved genomic resources and new bioinformatic workflow for the carcinogenic parasite Clonorchis sinensis: Biotechnological implications.</title>
        <authorList>
            <person name="Wang D."/>
            <person name="Korhonen P.K."/>
            <person name="Gasser R.B."/>
            <person name="Young N.D."/>
        </authorList>
    </citation>
    <scope>NUCLEOTIDE SEQUENCE [LARGE SCALE GENOMIC DNA]</scope>
    <source>
        <strain evidence="1">Cs-k2</strain>
    </source>
</reference>
<sequence length="173" mass="19518">MISSSEPHPSSSLAADIWDSASQTLFSNETDSLILPTPHVCVIPFTCPVFQRLNKRFTSSDHIVRIVRSLHLKILSLTAVPTCFKSEHIVMHLLFVVSIQTGMRSLCLREKTDARFMLPAKFVVLICCCSKALPYTPPKKQCWLLSISNEKTIRTVFVCIKSKRPLSFVLRVV</sequence>
<gene>
    <name evidence="1" type="ORF">CSKR_201524</name>
</gene>
<dbReference type="Proteomes" id="UP000286415">
    <property type="component" value="Unassembled WGS sequence"/>
</dbReference>
<organism evidence="1 2">
    <name type="scientific">Clonorchis sinensis</name>
    <name type="common">Chinese liver fluke</name>
    <dbReference type="NCBI Taxonomy" id="79923"/>
    <lineage>
        <taxon>Eukaryota</taxon>
        <taxon>Metazoa</taxon>
        <taxon>Spiralia</taxon>
        <taxon>Lophotrochozoa</taxon>
        <taxon>Platyhelminthes</taxon>
        <taxon>Trematoda</taxon>
        <taxon>Digenea</taxon>
        <taxon>Opisthorchiida</taxon>
        <taxon>Opisthorchiata</taxon>
        <taxon>Opisthorchiidae</taxon>
        <taxon>Clonorchis</taxon>
    </lineage>
</organism>
<dbReference type="AlphaFoldDB" id="A0A8T1MRL3"/>
<protein>
    <submittedName>
        <fullName evidence="1">Uncharacterized protein</fullName>
    </submittedName>
</protein>